<organism evidence="2 3">
    <name type="scientific">Dolosigranulum pigrum ATCC 51524</name>
    <dbReference type="NCBI Taxonomy" id="883103"/>
    <lineage>
        <taxon>Bacteria</taxon>
        <taxon>Bacillati</taxon>
        <taxon>Bacillota</taxon>
        <taxon>Bacilli</taxon>
        <taxon>Lactobacillales</taxon>
        <taxon>Carnobacteriaceae</taxon>
        <taxon>Dolosigranulum</taxon>
    </lineage>
</organism>
<dbReference type="AlphaFoldDB" id="H3NDR6"/>
<sequence length="152" mass="17622">MELNTLVYSNLVNIENKSTSLIDFFESASRELVEENFVEESFFEAILSREQIYPTGLVLENINIAIPHTDVDHIKKPFIYINKMEDDIEFTQMGSDDKKVIPEYVIILGIKEPKKQVTLLSTLIELFNNSNFLDELQNCNNNDDLIKLFKNN</sequence>
<evidence type="ECO:0000259" key="1">
    <source>
        <dbReference type="PROSITE" id="PS51094"/>
    </source>
</evidence>
<dbReference type="Gene3D" id="3.40.930.10">
    <property type="entry name" value="Mannitol-specific EII, Chain A"/>
    <property type="match status" value="1"/>
</dbReference>
<gene>
    <name evidence="2" type="ORF">HMPREF9703_00697</name>
</gene>
<comment type="caution">
    <text evidence="2">The sequence shown here is derived from an EMBL/GenBank/DDBJ whole genome shotgun (WGS) entry which is preliminary data.</text>
</comment>
<dbReference type="InterPro" id="IPR051541">
    <property type="entry name" value="PTS_SugarTrans_NitroReg"/>
</dbReference>
<evidence type="ECO:0000313" key="3">
    <source>
        <dbReference type="Proteomes" id="UP000003599"/>
    </source>
</evidence>
<dbReference type="PANTHER" id="PTHR47738:SF3">
    <property type="entry name" value="PHOSPHOTRANSFERASE SYSTEM MANNITOL_FRUCTOSE-SPECIFIC IIA DOMAIN CONTAINING PROTEIN"/>
    <property type="match status" value="1"/>
</dbReference>
<dbReference type="GeneID" id="42694159"/>
<dbReference type="CDD" id="cd00211">
    <property type="entry name" value="PTS_IIA_fru"/>
    <property type="match status" value="1"/>
</dbReference>
<reference evidence="2 3" key="1">
    <citation type="submission" date="2012-01" db="EMBL/GenBank/DDBJ databases">
        <title>The Genome Sequence of Dolosigranulum pigrum ATCC 51524.</title>
        <authorList>
            <consortium name="The Broad Institute Genome Sequencing Platform"/>
            <person name="Earl A."/>
            <person name="Ward D."/>
            <person name="Feldgarden M."/>
            <person name="Gevers D."/>
            <person name="Huys G."/>
            <person name="Young S.K."/>
            <person name="Zeng Q."/>
            <person name="Gargeya S."/>
            <person name="Fitzgerald M."/>
            <person name="Haas B."/>
            <person name="Abouelleil A."/>
            <person name="Alvarado L."/>
            <person name="Arachchi H.M."/>
            <person name="Berlin A."/>
            <person name="Chapman S.B."/>
            <person name="Gearin G."/>
            <person name="Goldberg J."/>
            <person name="Griggs A."/>
            <person name="Gujja S."/>
            <person name="Hansen M."/>
            <person name="Heiman D."/>
            <person name="Howarth C."/>
            <person name="Larimer J."/>
            <person name="Lui A."/>
            <person name="MacDonald P.J.P."/>
            <person name="McCowen C."/>
            <person name="Montmayeur A."/>
            <person name="Murphy C."/>
            <person name="Neiman D."/>
            <person name="Pearson M."/>
            <person name="Priest M."/>
            <person name="Roberts A."/>
            <person name="Saif S."/>
            <person name="Shea T."/>
            <person name="Sisk P."/>
            <person name="Stolte C."/>
            <person name="Sykes S."/>
            <person name="Wortman J."/>
            <person name="Nusbaum C."/>
            <person name="Birren B."/>
        </authorList>
    </citation>
    <scope>NUCLEOTIDE SEQUENCE [LARGE SCALE GENOMIC DNA]</scope>
    <source>
        <strain evidence="2 3">ATCC 51524</strain>
    </source>
</reference>
<dbReference type="eggNOG" id="COG1762">
    <property type="taxonomic scope" value="Bacteria"/>
</dbReference>
<dbReference type="Pfam" id="PF00359">
    <property type="entry name" value="PTS_EIIA_2"/>
    <property type="match status" value="1"/>
</dbReference>
<name>H3NDR6_9LACT</name>
<dbReference type="InterPro" id="IPR016152">
    <property type="entry name" value="PTrfase/Anion_transptr"/>
</dbReference>
<dbReference type="EMBL" id="AGEF01000007">
    <property type="protein sequence ID" value="EHR33643.1"/>
    <property type="molecule type" value="Genomic_DNA"/>
</dbReference>
<dbReference type="PANTHER" id="PTHR47738">
    <property type="entry name" value="PTS SYSTEM FRUCTOSE-LIKE EIIA COMPONENT-RELATED"/>
    <property type="match status" value="1"/>
</dbReference>
<accession>H3NDR6</accession>
<dbReference type="SUPFAM" id="SSF55804">
    <property type="entry name" value="Phoshotransferase/anion transport protein"/>
    <property type="match status" value="1"/>
</dbReference>
<dbReference type="RefSeq" id="WP_004635661.1">
    <property type="nucleotide sequence ID" value="NZ_JH601103.1"/>
</dbReference>
<proteinExistence type="predicted"/>
<dbReference type="InterPro" id="IPR002178">
    <property type="entry name" value="PTS_EIIA_type-2_dom"/>
</dbReference>
<dbReference type="HOGENOM" id="CLU_072531_6_0_9"/>
<protein>
    <recommendedName>
        <fullName evidence="1">PTS EIIA type-2 domain-containing protein</fullName>
    </recommendedName>
</protein>
<evidence type="ECO:0000313" key="2">
    <source>
        <dbReference type="EMBL" id="EHR33643.1"/>
    </source>
</evidence>
<dbReference type="Proteomes" id="UP000003599">
    <property type="component" value="Unassembled WGS sequence"/>
</dbReference>
<keyword evidence="3" id="KW-1185">Reference proteome</keyword>
<dbReference type="PROSITE" id="PS51094">
    <property type="entry name" value="PTS_EIIA_TYPE_2"/>
    <property type="match status" value="1"/>
</dbReference>
<feature type="domain" description="PTS EIIA type-2" evidence="1">
    <location>
        <begin position="5"/>
        <end position="152"/>
    </location>
</feature>